<protein>
    <recommendedName>
        <fullName evidence="3">Protein ImuA</fullName>
    </recommendedName>
</protein>
<evidence type="ECO:0000313" key="2">
    <source>
        <dbReference type="Proteomes" id="UP001303001"/>
    </source>
</evidence>
<name>A0ABY9ZQR0_9ACTN</name>
<keyword evidence="2" id="KW-1185">Reference proteome</keyword>
<dbReference type="Proteomes" id="UP001303001">
    <property type="component" value="Chromosome"/>
</dbReference>
<sequence length="230" mass="24147">MADLARLRAMVGQTDPRAAVGDRLPLVAPMERLLGQKLRRGTVIAIEGDAARYSLAMVLLAGISRAGGWCGVVGAPEFGYAAAEGYGVQLDALGLVPHPGPEWPTVVSALSAGMAAVLVRPPERVSGQMARRLIAKARQAGCVVLTMGSAWEGSDVRLSVVRREWVGLGQGRGRIRRCRVTVVASHRPHVRLDMWMPADDGTAQAVQTVSDLAGPAVTATTQVGIGARTA</sequence>
<proteinExistence type="predicted"/>
<evidence type="ECO:0008006" key="3">
    <source>
        <dbReference type="Google" id="ProtNLM"/>
    </source>
</evidence>
<reference evidence="1 2" key="1">
    <citation type="submission" date="2023-09" db="EMBL/GenBank/DDBJ databases">
        <title>Micromonospora halotolerans DSM 45598 genome sequence.</title>
        <authorList>
            <person name="Mo P."/>
        </authorList>
    </citation>
    <scope>NUCLEOTIDE SEQUENCE [LARGE SCALE GENOMIC DNA]</scope>
    <source>
        <strain evidence="1 2">DSM 45598</strain>
    </source>
</reference>
<dbReference type="EMBL" id="CP134876">
    <property type="protein sequence ID" value="WNM37559.1"/>
    <property type="molecule type" value="Genomic_DNA"/>
</dbReference>
<gene>
    <name evidence="1" type="ORF">RMN56_20610</name>
</gene>
<accession>A0ABY9ZQR0</accession>
<evidence type="ECO:0000313" key="1">
    <source>
        <dbReference type="EMBL" id="WNM37559.1"/>
    </source>
</evidence>
<organism evidence="1 2">
    <name type="scientific">Micromonospora halotolerans</name>
    <dbReference type="NCBI Taxonomy" id="709879"/>
    <lineage>
        <taxon>Bacteria</taxon>
        <taxon>Bacillati</taxon>
        <taxon>Actinomycetota</taxon>
        <taxon>Actinomycetes</taxon>
        <taxon>Micromonosporales</taxon>
        <taxon>Micromonosporaceae</taxon>
        <taxon>Micromonospora</taxon>
    </lineage>
</organism>
<dbReference type="RefSeq" id="WP_313719142.1">
    <property type="nucleotide sequence ID" value="NZ_CP134876.1"/>
</dbReference>